<dbReference type="OrthoDB" id="10402365at2759"/>
<proteinExistence type="predicted"/>
<sequence length="69" mass="8147">ATLSLNLVNKMKKRLFSNVFSEDSKYNNILMTKRKYDSIIEDVKRLKDSKKKESSQGYRIVQRYDALTV</sequence>
<organism evidence="1 2">
    <name type="scientific">Nephila pilipes</name>
    <name type="common">Giant wood spider</name>
    <name type="synonym">Nephila maculata</name>
    <dbReference type="NCBI Taxonomy" id="299642"/>
    <lineage>
        <taxon>Eukaryota</taxon>
        <taxon>Metazoa</taxon>
        <taxon>Ecdysozoa</taxon>
        <taxon>Arthropoda</taxon>
        <taxon>Chelicerata</taxon>
        <taxon>Arachnida</taxon>
        <taxon>Araneae</taxon>
        <taxon>Araneomorphae</taxon>
        <taxon>Entelegynae</taxon>
        <taxon>Araneoidea</taxon>
        <taxon>Nephilidae</taxon>
        <taxon>Nephila</taxon>
    </lineage>
</organism>
<evidence type="ECO:0000313" key="1">
    <source>
        <dbReference type="EMBL" id="GFU11839.1"/>
    </source>
</evidence>
<dbReference type="AlphaFoldDB" id="A0A8X6UFG5"/>
<protein>
    <submittedName>
        <fullName evidence="1">KRAB-A domain-containing protein 2</fullName>
    </submittedName>
</protein>
<dbReference type="Proteomes" id="UP000887013">
    <property type="component" value="Unassembled WGS sequence"/>
</dbReference>
<keyword evidence="2" id="KW-1185">Reference proteome</keyword>
<accession>A0A8X6UFG5</accession>
<dbReference type="EMBL" id="BMAW01029408">
    <property type="protein sequence ID" value="GFU11839.1"/>
    <property type="molecule type" value="Genomic_DNA"/>
</dbReference>
<feature type="non-terminal residue" evidence="1">
    <location>
        <position position="1"/>
    </location>
</feature>
<gene>
    <name evidence="1" type="primary">KRBA2_4</name>
    <name evidence="1" type="ORF">NPIL_351431</name>
</gene>
<evidence type="ECO:0000313" key="2">
    <source>
        <dbReference type="Proteomes" id="UP000887013"/>
    </source>
</evidence>
<name>A0A8X6UFG5_NEPPI</name>
<comment type="caution">
    <text evidence="1">The sequence shown here is derived from an EMBL/GenBank/DDBJ whole genome shotgun (WGS) entry which is preliminary data.</text>
</comment>
<reference evidence="1" key="1">
    <citation type="submission" date="2020-08" db="EMBL/GenBank/DDBJ databases">
        <title>Multicomponent nature underlies the extraordinary mechanical properties of spider dragline silk.</title>
        <authorList>
            <person name="Kono N."/>
            <person name="Nakamura H."/>
            <person name="Mori M."/>
            <person name="Yoshida Y."/>
            <person name="Ohtoshi R."/>
            <person name="Malay A.D."/>
            <person name="Moran D.A.P."/>
            <person name="Tomita M."/>
            <person name="Numata K."/>
            <person name="Arakawa K."/>
        </authorList>
    </citation>
    <scope>NUCLEOTIDE SEQUENCE</scope>
</reference>